<evidence type="ECO:0000313" key="1">
    <source>
        <dbReference type="EMBL" id="ACT92797.1"/>
    </source>
</evidence>
<evidence type="ECO:0008006" key="3">
    <source>
        <dbReference type="Google" id="ProtNLM"/>
    </source>
</evidence>
<keyword evidence="2" id="KW-1185">Reference proteome</keyword>
<dbReference type="AlphaFoldDB" id="C6VRU4"/>
<dbReference type="Proteomes" id="UP000002011">
    <property type="component" value="Chromosome"/>
</dbReference>
<proteinExistence type="predicted"/>
<dbReference type="STRING" id="471854.Dfer_1552"/>
<dbReference type="OrthoDB" id="118271at2"/>
<organism evidence="1 2">
    <name type="scientific">Dyadobacter fermentans (strain ATCC 700827 / DSM 18053 / CIP 107007 / KCTC 52180 / NS114)</name>
    <dbReference type="NCBI Taxonomy" id="471854"/>
    <lineage>
        <taxon>Bacteria</taxon>
        <taxon>Pseudomonadati</taxon>
        <taxon>Bacteroidota</taxon>
        <taxon>Cytophagia</taxon>
        <taxon>Cytophagales</taxon>
        <taxon>Spirosomataceae</taxon>
        <taxon>Dyadobacter</taxon>
    </lineage>
</organism>
<dbReference type="eggNOG" id="COG1216">
    <property type="taxonomic scope" value="Bacteria"/>
</dbReference>
<dbReference type="HOGENOM" id="CLU_079624_0_0_10"/>
<dbReference type="InterPro" id="IPR027612">
    <property type="entry name" value="Put_MTase_LIC12133"/>
</dbReference>
<gene>
    <name evidence="1" type="ordered locus">Dfer_1552</name>
</gene>
<dbReference type="EMBL" id="CP001619">
    <property type="protein sequence ID" value="ACT92797.1"/>
    <property type="molecule type" value="Genomic_DNA"/>
</dbReference>
<dbReference type="NCBIfam" id="TIGR04325">
    <property type="entry name" value="MTase_LIC12133"/>
    <property type="match status" value="1"/>
</dbReference>
<protein>
    <recommendedName>
        <fullName evidence="3">Methyltransferase, TIGR04325 family</fullName>
    </recommendedName>
</protein>
<reference evidence="1 2" key="1">
    <citation type="journal article" date="2009" name="Stand. Genomic Sci.">
        <title>Complete genome sequence of Dyadobacter fermentans type strain (NS114).</title>
        <authorList>
            <person name="Lang E."/>
            <person name="Lapidus A."/>
            <person name="Chertkov O."/>
            <person name="Brettin T."/>
            <person name="Detter J.C."/>
            <person name="Han C."/>
            <person name="Copeland A."/>
            <person name="Glavina Del Rio T."/>
            <person name="Nolan M."/>
            <person name="Chen F."/>
            <person name="Lucas S."/>
            <person name="Tice H."/>
            <person name="Cheng J.F."/>
            <person name="Land M."/>
            <person name="Hauser L."/>
            <person name="Chang Y.J."/>
            <person name="Jeffries C.D."/>
            <person name="Kopitz M."/>
            <person name="Bruce D."/>
            <person name="Goodwin L."/>
            <person name="Pitluck S."/>
            <person name="Ovchinnikova G."/>
            <person name="Pati A."/>
            <person name="Ivanova N."/>
            <person name="Mavrommatis K."/>
            <person name="Chen A."/>
            <person name="Palaniappan K."/>
            <person name="Chain P."/>
            <person name="Bristow J."/>
            <person name="Eisen J.A."/>
            <person name="Markowitz V."/>
            <person name="Hugenholtz P."/>
            <person name="Goker M."/>
            <person name="Rohde M."/>
            <person name="Kyrpides N.C."/>
            <person name="Klenk H.P."/>
        </authorList>
    </citation>
    <scope>NUCLEOTIDE SEQUENCE [LARGE SCALE GENOMIC DNA]</scope>
    <source>
        <strain evidence="2">ATCC 700827 / DSM 18053 / CIP 107007 / KCTC 52180 / NS114</strain>
    </source>
</reference>
<name>C6VRU4_DYAFD</name>
<dbReference type="RefSeq" id="WP_015811051.1">
    <property type="nucleotide sequence ID" value="NC_013037.1"/>
</dbReference>
<dbReference type="KEGG" id="dfe:Dfer_1552"/>
<evidence type="ECO:0000313" key="2">
    <source>
        <dbReference type="Proteomes" id="UP000002011"/>
    </source>
</evidence>
<accession>C6VRU4</accession>
<sequence>MSFFKQKKKNPYGWFGDYQKWEALTALSGGYEAGAILDKTKNALLKVKNGEAVYERDSVLFDKKIYPYSVISALLYTAIECGNNLTVLDFGGSLGSTYYQVKDVIPKAVQLHWSVVEQENYVRSGKAVFEDDVLRFHFTIAESEAAKKADVLLLSSVVQYLEKPHAFLEDIKQYNFKYILIDRTAFVNTERPDRLTLQIVPPEIYEARYPAWFFNEQQFLAHFEGYEIKMEFDSFVAGEQEMEIDHVKAGYDKGFFLIKK</sequence>